<dbReference type="Pfam" id="PF21324">
    <property type="entry name" value="SHPRH_helical-2nd"/>
    <property type="match status" value="1"/>
</dbReference>
<dbReference type="InterPro" id="IPR018957">
    <property type="entry name" value="Znf_C3HC4_RING-type"/>
</dbReference>
<dbReference type="InterPro" id="IPR027417">
    <property type="entry name" value="P-loop_NTPase"/>
</dbReference>
<feature type="compositionally biased region" description="Basic and acidic residues" evidence="7">
    <location>
        <begin position="892"/>
        <end position="904"/>
    </location>
</feature>
<dbReference type="InterPro" id="IPR038718">
    <property type="entry name" value="SNF2-like_sf"/>
</dbReference>
<dbReference type="SUPFAM" id="SSF57903">
    <property type="entry name" value="FYVE/PHD zinc finger"/>
    <property type="match status" value="1"/>
</dbReference>
<evidence type="ECO:0000256" key="3">
    <source>
        <dbReference type="ARBA" id="ARBA00022771"/>
    </source>
</evidence>
<dbReference type="InterPro" id="IPR048686">
    <property type="entry name" value="SHPRH_helical_1st"/>
</dbReference>
<comment type="similarity">
    <text evidence="1">Belongs to the SNF2/RAD54 helicase family. RAD16 subfamily.</text>
</comment>
<sequence>MGRRKQSKPQRAVGLITPTGSESDRNQLPGDEAEGSGDKNVEDIDKPYYVNICLSSRVSEQQQNFDLAEVVLTNFSVRERVGSSSTFTKPIEVDHDLDCSLRFRLCNVTNFVDRIKLGHWPVLSSSDITLELVDNKVSDDEVGSVIWSASFDGPGEGVSGLAHLASIKFLTLRLMPGNEGLLSPRVRVEMLQQAFDACDSLLENTRQIWKKSMIHVMSWLRPEVMTSEARYGTRFNVKDIESSVVTEDETLDSSKQSSFDAAAFYEAIKPSKTDAMLGDDITDLLPELRPYQRRAAYWMVQRERGDPITLGDKEDNQFISPLSISVGFLDSATKMFLNPFSGNISLTPEYFSPRIQGGILADEMGLGKTVELLACIFSHRKPAEDEISVSNGSSVTDVLNAGLRRLKRERVECICGAVSESHKYKGVWVQCDLCDAWQHADCVGYSPKGKGKKDSQHIDEKASQKKSKKDATEIIVREGEYICQMCSELLQVTASPISTGATLIVCPAPILPQWHSEITRHTRLGSLITCIYEGVRNASLSEEPMIDITELLNADIVLTTYDVLKEDLTHDFDRHDGDRHCLRFQKRYPVIPTPLTRIFWWRICLDEAQMVESNAAAATEMALRLYTKHRWCITGTPIQRKLDDLFGLLKFLKANPFDVSRWWIEVIRDPYERRDTKAMEFTHKFFKQVMWRSSKVHVADELQLPPQEECVSWLKFSAIEEHFYSRQHDTCVSYAREVIETLKRDILKRGHTSSDNPLVTHAEAAKLLNSLLKLRQACCHPQVGSSGLRSLQQSPMTMEEILMVLVKKTQSEGEEALRVLIVALNGIAAIAMLKQEFSEAVSLYKEALSITEEHAEDFRLDPLLNIHILHNLAEILPMAKSYGGKLSASGRPETKIDVKDDDHHRASKRQRINELESLTHDSSETVHQREAIAPDNGLKKDGECHEECKSLDIVCDTLKVKYLSAFNSKLSAAQHEFKKSYNQVSESLSNMGKQRSVWWLDALQLTEQNKDFSSELTRKIEEALHGNLNNSSSSRESYRFRTIHGMKFHLQTCMDMLERSRKKAIDRILEIDQTMEKPKLEDIERISNCKYCNKNSDGPPCIHCELDELFQEYEARLFRLNKSRRGVMEIAAAEETVHLQKKRDARNLFLFGLSSRSKDLNASRGDDEEPTKRNAGDIVVLSKSPSETEIVLGVIRNHCKTHLDRESKLAATKHLHTLEVMRKEYVHARVLARDQAQLLRAYDEINMSTMRLQLRESEDDTSIYALGRDELDVASVLNTNDKFMAQSSLLSIKGKLRYLKGLMKSKQKQESESPDLSSPIHETVDASDPAEQESENLLKRDEACPICHEILRNQKMVFQCGHSTCCNCFFAMTERKSVQETLQKWVMCPICRQHTDVRNIAYADDRRNSSSSDQDHKDSEASLVVQGSYGTKIEAVTRRILWIKSSDPQTKVLVFSSWNDVLDVLEHAFAANSITCIRMKGGRKSQTAISKFKGSEKETQKTNSHQKEEKSIQVLLLLVQHGANGLNLLEAQHVILVEPLLNPAAEAQAVGRVHRIGQEKPTLVHRFLVSGTVEESIYKLNRNKNTNLSSFSSRNTKNQDQQFLTLKDLESLFASPTAETAEMEQNPGERQENLRDLPPSVAAALAAERRMKESNASSSTTNAS</sequence>
<dbReference type="Pfam" id="PF21325">
    <property type="entry name" value="SHPRH_helical-1st"/>
    <property type="match status" value="1"/>
</dbReference>
<evidence type="ECO:0000256" key="7">
    <source>
        <dbReference type="SAM" id="MobiDB-lite"/>
    </source>
</evidence>
<dbReference type="InterPro" id="IPR000330">
    <property type="entry name" value="SNF2_N"/>
</dbReference>
<organism evidence="10 11">
    <name type="scientific">Arabidopsis thaliana</name>
    <name type="common">Mouse-ear cress</name>
    <dbReference type="NCBI Taxonomy" id="3702"/>
    <lineage>
        <taxon>Eukaryota</taxon>
        <taxon>Viridiplantae</taxon>
        <taxon>Streptophyta</taxon>
        <taxon>Embryophyta</taxon>
        <taxon>Tracheophyta</taxon>
        <taxon>Spermatophyta</taxon>
        <taxon>Magnoliopsida</taxon>
        <taxon>eudicotyledons</taxon>
        <taxon>Gunneridae</taxon>
        <taxon>Pentapetalae</taxon>
        <taxon>rosids</taxon>
        <taxon>malvids</taxon>
        <taxon>Brassicales</taxon>
        <taxon>Brassicaceae</taxon>
        <taxon>Camelineae</taxon>
        <taxon>Arabidopsis</taxon>
    </lineage>
</organism>
<evidence type="ECO:0000256" key="2">
    <source>
        <dbReference type="ARBA" id="ARBA00022723"/>
    </source>
</evidence>
<dbReference type="InterPro" id="IPR011011">
    <property type="entry name" value="Znf_FYVE_PHD"/>
</dbReference>
<feature type="region of interest" description="Disordered" evidence="7">
    <location>
        <begin position="1618"/>
        <end position="1641"/>
    </location>
</feature>
<dbReference type="Proteomes" id="UP000078284">
    <property type="component" value="Chromosome 2"/>
</dbReference>
<dbReference type="GO" id="GO:0005524">
    <property type="term" value="F:ATP binding"/>
    <property type="evidence" value="ECO:0007669"/>
    <property type="project" value="InterPro"/>
</dbReference>
<evidence type="ECO:0000256" key="5">
    <source>
        <dbReference type="ARBA" id="ARBA00022833"/>
    </source>
</evidence>
<dbReference type="InterPro" id="IPR001841">
    <property type="entry name" value="Znf_RING"/>
</dbReference>
<dbReference type="SMART" id="SM00487">
    <property type="entry name" value="DEXDc"/>
    <property type="match status" value="1"/>
</dbReference>
<dbReference type="CDD" id="cd18793">
    <property type="entry name" value="SF2_C_SNF"/>
    <property type="match status" value="1"/>
</dbReference>
<evidence type="ECO:0000256" key="6">
    <source>
        <dbReference type="PROSITE-ProRule" id="PRU00175"/>
    </source>
</evidence>
<dbReference type="InterPro" id="IPR013083">
    <property type="entry name" value="Znf_RING/FYVE/PHD"/>
</dbReference>
<proteinExistence type="inferred from homology"/>
<dbReference type="Pfam" id="PF00097">
    <property type="entry name" value="zf-C3HC4"/>
    <property type="match status" value="1"/>
</dbReference>
<gene>
    <name evidence="10" type="ordered locus">AXX17_At2g37910</name>
</gene>
<dbReference type="Pfam" id="PF00271">
    <property type="entry name" value="Helicase_C"/>
    <property type="match status" value="1"/>
</dbReference>
<dbReference type="SMART" id="SM00249">
    <property type="entry name" value="PHD"/>
    <property type="match status" value="1"/>
</dbReference>
<feature type="region of interest" description="Disordered" evidence="7">
    <location>
        <begin position="1"/>
        <end position="42"/>
    </location>
</feature>
<dbReference type="InterPro" id="IPR048695">
    <property type="entry name" value="SHPRH_helical_2nd"/>
</dbReference>
<dbReference type="InterPro" id="IPR001650">
    <property type="entry name" value="Helicase_C-like"/>
</dbReference>
<dbReference type="EMBL" id="LUHQ01000002">
    <property type="protein sequence ID" value="OAP07606.1"/>
    <property type="molecule type" value="Genomic_DNA"/>
</dbReference>
<dbReference type="CDD" id="cd15517">
    <property type="entry name" value="PHD_TCF19_like"/>
    <property type="match status" value="1"/>
</dbReference>
<dbReference type="InterPro" id="IPR001965">
    <property type="entry name" value="Znf_PHD"/>
</dbReference>
<dbReference type="Pfam" id="PF00176">
    <property type="entry name" value="SNF2-rel_dom"/>
    <property type="match status" value="1"/>
</dbReference>
<feature type="domain" description="Helicase C-terminal" evidence="9">
    <location>
        <begin position="1435"/>
        <end position="1610"/>
    </location>
</feature>
<evidence type="ECO:0000256" key="1">
    <source>
        <dbReference type="ARBA" id="ARBA00008438"/>
    </source>
</evidence>
<dbReference type="InterPro" id="IPR014001">
    <property type="entry name" value="Helicase_ATP-bd"/>
</dbReference>
<comment type="caution">
    <text evidence="10">The sequence shown here is derived from an EMBL/GenBank/DDBJ whole genome shotgun (WGS) entry which is preliminary data.</text>
</comment>
<dbReference type="InterPro" id="IPR049730">
    <property type="entry name" value="SNF2/RAD54-like_C"/>
</dbReference>
<keyword evidence="5" id="KW-0862">Zinc</keyword>
<evidence type="ECO:0000313" key="11">
    <source>
        <dbReference type="Proteomes" id="UP000078284"/>
    </source>
</evidence>
<feature type="region of interest" description="Disordered" evidence="7">
    <location>
        <begin position="885"/>
        <end position="907"/>
    </location>
</feature>
<dbReference type="PROSITE" id="PS50089">
    <property type="entry name" value="ZF_RING_2"/>
    <property type="match status" value="1"/>
</dbReference>
<dbReference type="PROSITE" id="PS51194">
    <property type="entry name" value="HELICASE_CTER"/>
    <property type="match status" value="1"/>
</dbReference>
<dbReference type="ExpressionAtlas" id="A0A178VP86">
    <property type="expression patterns" value="baseline and differential"/>
</dbReference>
<keyword evidence="4" id="KW-0378">Hydrolase</keyword>
<dbReference type="InterPro" id="IPR052583">
    <property type="entry name" value="ATP-helicase/E3_Ub-Ligase"/>
</dbReference>
<accession>A0A178VP86</accession>
<dbReference type="SMART" id="SM00490">
    <property type="entry name" value="HELICc"/>
    <property type="match status" value="1"/>
</dbReference>
<dbReference type="CDD" id="cd18070">
    <property type="entry name" value="DEXQc_SHPRH"/>
    <property type="match status" value="1"/>
</dbReference>
<dbReference type="PROSITE" id="PS01359">
    <property type="entry name" value="ZF_PHD_1"/>
    <property type="match status" value="1"/>
</dbReference>
<feature type="region of interest" description="Disordered" evidence="7">
    <location>
        <begin position="1304"/>
        <end position="1334"/>
    </location>
</feature>
<dbReference type="PANTHER" id="PTHR45865">
    <property type="entry name" value="E3 UBIQUITIN-PROTEIN LIGASE SHPRH FAMILY MEMBER"/>
    <property type="match status" value="1"/>
</dbReference>
<evidence type="ECO:0000256" key="4">
    <source>
        <dbReference type="ARBA" id="ARBA00022801"/>
    </source>
</evidence>
<dbReference type="SUPFAM" id="SSF52540">
    <property type="entry name" value="P-loop containing nucleoside triphosphate hydrolases"/>
    <property type="match status" value="2"/>
</dbReference>
<reference evidence="11" key="1">
    <citation type="journal article" date="2016" name="Proc. Natl. Acad. Sci. U.S.A.">
        <title>Chromosome-level assembly of Arabidopsis thaliana Ler reveals the extent of translocation and inversion polymorphisms.</title>
        <authorList>
            <person name="Zapata L."/>
            <person name="Ding J."/>
            <person name="Willing E.M."/>
            <person name="Hartwig B."/>
            <person name="Bezdan D."/>
            <person name="Jiao W.B."/>
            <person name="Patel V."/>
            <person name="Velikkakam James G."/>
            <person name="Koornneef M."/>
            <person name="Ossowski S."/>
            <person name="Schneeberger K."/>
        </authorList>
    </citation>
    <scope>NUCLEOTIDE SEQUENCE [LARGE SCALE GENOMIC DNA]</scope>
    <source>
        <strain evidence="11">cv. Landsberg erecta</strain>
    </source>
</reference>
<protein>
    <recommendedName>
        <fullName evidence="12">E3 ubiquitin-protein ligase SHPRH</fullName>
    </recommendedName>
</protein>
<dbReference type="SMART" id="SM00184">
    <property type="entry name" value="RING"/>
    <property type="match status" value="1"/>
</dbReference>
<dbReference type="Gene3D" id="3.40.50.10810">
    <property type="entry name" value="Tandem AAA-ATPase domain"/>
    <property type="match status" value="2"/>
</dbReference>
<evidence type="ECO:0000313" key="10">
    <source>
        <dbReference type="EMBL" id="OAP07606.1"/>
    </source>
</evidence>
<keyword evidence="3 6" id="KW-0863">Zinc-finger</keyword>
<evidence type="ECO:0000259" key="9">
    <source>
        <dbReference type="PROSITE" id="PS51194"/>
    </source>
</evidence>
<dbReference type="GO" id="GO:0016787">
    <property type="term" value="F:hydrolase activity"/>
    <property type="evidence" value="ECO:0007669"/>
    <property type="project" value="UniProtKB-KW"/>
</dbReference>
<dbReference type="PANTHER" id="PTHR45865:SF1">
    <property type="entry name" value="E3 UBIQUITIN-PROTEIN LIGASE SHPRH"/>
    <property type="match status" value="1"/>
</dbReference>
<name>A0A178VP86_ARATH</name>
<keyword evidence="2" id="KW-0479">Metal-binding</keyword>
<dbReference type="Gene3D" id="3.40.50.300">
    <property type="entry name" value="P-loop containing nucleotide triphosphate hydrolases"/>
    <property type="match status" value="1"/>
</dbReference>
<dbReference type="InterPro" id="IPR019786">
    <property type="entry name" value="Zinc_finger_PHD-type_CS"/>
</dbReference>
<dbReference type="SUPFAM" id="SSF57850">
    <property type="entry name" value="RING/U-box"/>
    <property type="match status" value="1"/>
</dbReference>
<dbReference type="GO" id="GO:0008270">
    <property type="term" value="F:zinc ion binding"/>
    <property type="evidence" value="ECO:0007669"/>
    <property type="project" value="UniProtKB-KW"/>
</dbReference>
<evidence type="ECO:0008006" key="12">
    <source>
        <dbReference type="Google" id="ProtNLM"/>
    </source>
</evidence>
<dbReference type="Gene3D" id="3.30.40.10">
    <property type="entry name" value="Zinc/RING finger domain, C3HC4 (zinc finger)"/>
    <property type="match status" value="2"/>
</dbReference>
<evidence type="ECO:0000259" key="8">
    <source>
        <dbReference type="PROSITE" id="PS50089"/>
    </source>
</evidence>
<feature type="domain" description="RING-type" evidence="8">
    <location>
        <begin position="1344"/>
        <end position="1392"/>
    </location>
</feature>